<dbReference type="GO" id="GO:0008081">
    <property type="term" value="F:phosphoric diester hydrolase activity"/>
    <property type="evidence" value="ECO:0007669"/>
    <property type="project" value="InterPro"/>
</dbReference>
<dbReference type="GO" id="GO:0006629">
    <property type="term" value="P:lipid metabolic process"/>
    <property type="evidence" value="ECO:0007669"/>
    <property type="project" value="InterPro"/>
</dbReference>
<dbReference type="EMBL" id="JFZT01000036">
    <property type="protein sequence ID" value="EZQ09971.1"/>
    <property type="molecule type" value="Genomic_DNA"/>
</dbReference>
<dbReference type="Gene3D" id="3.20.20.190">
    <property type="entry name" value="Phosphatidylinositol (PI) phosphodiesterase"/>
    <property type="match status" value="1"/>
</dbReference>
<dbReference type="AlphaFoldDB" id="A0A031LQ71"/>
<dbReference type="RefSeq" id="WP_048099262.1">
    <property type="nucleotide sequence ID" value="NZ_JFZT01000036.1"/>
</dbReference>
<dbReference type="SUPFAM" id="SSF51695">
    <property type="entry name" value="PLC-like phosphodiesterases"/>
    <property type="match status" value="1"/>
</dbReference>
<protein>
    <submittedName>
        <fullName evidence="2">Glycerophosphodiester phosphodiesterase</fullName>
    </submittedName>
</protein>
<reference evidence="2 3" key="1">
    <citation type="submission" date="2014-03" db="EMBL/GenBank/DDBJ databases">
        <title>Draft genome sequence of the novel thermoacidophilic archaea Acidianus copahuensis ALE1 strain, isolated from Copahue volcanic area in Neuquen Argentina.</title>
        <authorList>
            <person name="Urbieta M.S."/>
            <person name="Rascovan N."/>
            <person name="Castro C."/>
            <person name="Revale S."/>
            <person name="Giaveno M.A."/>
            <person name="Vazquez M.P."/>
            <person name="Donati E.R."/>
        </authorList>
    </citation>
    <scope>NUCLEOTIDE SEQUENCE [LARGE SCALE GENOMIC DNA]</scope>
    <source>
        <strain evidence="2 3">ALE1</strain>
    </source>
</reference>
<gene>
    <name evidence="2" type="ORF">CM19_04835</name>
</gene>
<feature type="domain" description="GP-PDE" evidence="1">
    <location>
        <begin position="3"/>
        <end position="232"/>
    </location>
</feature>
<evidence type="ECO:0000313" key="3">
    <source>
        <dbReference type="Proteomes" id="UP000024332"/>
    </source>
</evidence>
<evidence type="ECO:0000259" key="1">
    <source>
        <dbReference type="PROSITE" id="PS51704"/>
    </source>
</evidence>
<dbReference type="PANTHER" id="PTHR46211">
    <property type="entry name" value="GLYCEROPHOSPHORYL DIESTER PHOSPHODIESTERASE"/>
    <property type="match status" value="1"/>
</dbReference>
<dbReference type="STRING" id="1160895.CM19_04835"/>
<dbReference type="InterPro" id="IPR030395">
    <property type="entry name" value="GP_PDE_dom"/>
</dbReference>
<organism evidence="2 3">
    <name type="scientific">Candidatus Acidianus copahuensis</name>
    <dbReference type="NCBI Taxonomy" id="1160895"/>
    <lineage>
        <taxon>Archaea</taxon>
        <taxon>Thermoproteota</taxon>
        <taxon>Thermoprotei</taxon>
        <taxon>Sulfolobales</taxon>
        <taxon>Sulfolobaceae</taxon>
        <taxon>Acidianus</taxon>
    </lineage>
</organism>
<comment type="caution">
    <text evidence="2">The sequence shown here is derived from an EMBL/GenBank/DDBJ whole genome shotgun (WGS) entry which is preliminary data.</text>
</comment>
<dbReference type="OrthoDB" id="19020at2157"/>
<dbReference type="InterPro" id="IPR017946">
    <property type="entry name" value="PLC-like_Pdiesterase_TIM-brl"/>
</dbReference>
<accession>A0A031LQ71</accession>
<dbReference type="Proteomes" id="UP000024332">
    <property type="component" value="Unassembled WGS sequence"/>
</dbReference>
<keyword evidence="3" id="KW-1185">Reference proteome</keyword>
<proteinExistence type="predicted"/>
<dbReference type="Pfam" id="PF03009">
    <property type="entry name" value="GDPD"/>
    <property type="match status" value="1"/>
</dbReference>
<dbReference type="PROSITE" id="PS51704">
    <property type="entry name" value="GP_PDE"/>
    <property type="match status" value="1"/>
</dbReference>
<dbReference type="PANTHER" id="PTHR46211:SF14">
    <property type="entry name" value="GLYCEROPHOSPHODIESTER PHOSPHODIESTERASE"/>
    <property type="match status" value="1"/>
</dbReference>
<name>A0A031LQ71_9CREN</name>
<sequence length="241" mass="27358">MRPYLIAHRGLANAPENTLPSFEMAIREGIDGFELDVQQTKDAKIVVMHSGSVNLTTDGRGLIKFMTAEEVRSLDAGIKFGWKGIKVPFLEEVLDKFGNSLIEIEIKHGSRFYPNIEERVLKTVKDRKMLEQVKFISFDITAIHKILRLENKAITGLAVIGRPEWYLKILKNLGITWIHVNYRVVGNLEGIHKEGIMVSAGIVNDERIISKMIDIGVDEITSDYPDKLSKFRSGERFTSWT</sequence>
<evidence type="ECO:0000313" key="2">
    <source>
        <dbReference type="EMBL" id="EZQ09971.1"/>
    </source>
</evidence>